<organism evidence="1 2">
    <name type="scientific">Paenibacillus xylanivorans</name>
    <dbReference type="NCBI Taxonomy" id="1705561"/>
    <lineage>
        <taxon>Bacteria</taxon>
        <taxon>Bacillati</taxon>
        <taxon>Bacillota</taxon>
        <taxon>Bacilli</taxon>
        <taxon>Bacillales</taxon>
        <taxon>Paenibacillaceae</taxon>
        <taxon>Paenibacillus</taxon>
    </lineage>
</organism>
<dbReference type="PATRIC" id="fig|1705561.3.peg.6335"/>
<comment type="caution">
    <text evidence="1">The sequence shown here is derived from an EMBL/GenBank/DDBJ whole genome shotgun (WGS) entry which is preliminary data.</text>
</comment>
<dbReference type="Gene3D" id="1.10.10.10">
    <property type="entry name" value="Winged helix-like DNA-binding domain superfamily/Winged helix DNA-binding domain"/>
    <property type="match status" value="1"/>
</dbReference>
<dbReference type="InterPro" id="IPR036388">
    <property type="entry name" value="WH-like_DNA-bd_sf"/>
</dbReference>
<evidence type="ECO:0000313" key="2">
    <source>
        <dbReference type="Proteomes" id="UP000037688"/>
    </source>
</evidence>
<dbReference type="Proteomes" id="UP000037688">
    <property type="component" value="Unassembled WGS sequence"/>
</dbReference>
<protein>
    <recommendedName>
        <fullName evidence="3">LexA repressor DNA-binding domain-containing protein</fullName>
    </recommendedName>
</protein>
<reference evidence="1 2" key="1">
    <citation type="submission" date="2015-08" db="EMBL/GenBank/DDBJ databases">
        <title>Draft genome sequence of cellulolytic and xylanolytic Paenibacillus sp. A59, isolated from a decaying forest soil from Patagonia, Argentina.</title>
        <authorList>
            <person name="Ghio S."/>
            <person name="Caceres A.M."/>
            <person name="Talia P."/>
            <person name="Grasso D."/>
            <person name="Campos E."/>
        </authorList>
    </citation>
    <scope>NUCLEOTIDE SEQUENCE [LARGE SCALE GENOMIC DNA]</scope>
    <source>
        <strain evidence="1 2">A59</strain>
    </source>
</reference>
<gene>
    <name evidence="1" type="ORF">AMS66_29965</name>
</gene>
<dbReference type="OrthoDB" id="2680308at2"/>
<proteinExistence type="predicted"/>
<sequence length="93" mass="11142">MLNDFERKILRIIVNYAGQRRRVPRMDELENKTGRSKAFIHESLLELERRQHIMWENKSTLEGILILQAWEQDPQPIRKSQPAGDAVKYFTEY</sequence>
<dbReference type="EMBL" id="LITU01000083">
    <property type="protein sequence ID" value="KOY12637.1"/>
    <property type="molecule type" value="Genomic_DNA"/>
</dbReference>
<accession>A0A0N0C2D1</accession>
<evidence type="ECO:0008006" key="3">
    <source>
        <dbReference type="Google" id="ProtNLM"/>
    </source>
</evidence>
<dbReference type="AlphaFoldDB" id="A0A0N0C2D1"/>
<evidence type="ECO:0000313" key="1">
    <source>
        <dbReference type="EMBL" id="KOY12637.1"/>
    </source>
</evidence>
<keyword evidence="2" id="KW-1185">Reference proteome</keyword>
<dbReference type="RefSeq" id="WP_053784260.1">
    <property type="nucleotide sequence ID" value="NZ_LITU01000083.1"/>
</dbReference>
<name>A0A0N0C2D1_9BACL</name>